<evidence type="ECO:0000313" key="2">
    <source>
        <dbReference type="Proteomes" id="UP000334990"/>
    </source>
</evidence>
<dbReference type="OrthoDB" id="9853108at2"/>
<reference evidence="1 2" key="1">
    <citation type="submission" date="2019-10" db="EMBL/GenBank/DDBJ databases">
        <title>Whole genome shotgun sequence of Acrocarpospora corrugata NBRC 13972.</title>
        <authorList>
            <person name="Ichikawa N."/>
            <person name="Kimura A."/>
            <person name="Kitahashi Y."/>
            <person name="Komaki H."/>
            <person name="Oguchi A."/>
        </authorList>
    </citation>
    <scope>NUCLEOTIDE SEQUENCE [LARGE SCALE GENOMIC DNA]</scope>
    <source>
        <strain evidence="1 2">NBRC 13972</strain>
    </source>
</reference>
<proteinExistence type="predicted"/>
<gene>
    <name evidence="1" type="ORF">Acor_54980</name>
</gene>
<dbReference type="RefSeq" id="WP_155339590.1">
    <property type="nucleotide sequence ID" value="NZ_BAAABN010000068.1"/>
</dbReference>
<keyword evidence="2" id="KW-1185">Reference proteome</keyword>
<comment type="caution">
    <text evidence="1">The sequence shown here is derived from an EMBL/GenBank/DDBJ whole genome shotgun (WGS) entry which is preliminary data.</text>
</comment>
<dbReference type="AlphaFoldDB" id="A0A5M3W5X3"/>
<dbReference type="Proteomes" id="UP000334990">
    <property type="component" value="Unassembled WGS sequence"/>
</dbReference>
<protein>
    <submittedName>
        <fullName evidence="1">Uncharacterized protein</fullName>
    </submittedName>
</protein>
<evidence type="ECO:0000313" key="1">
    <source>
        <dbReference type="EMBL" id="GES03432.1"/>
    </source>
</evidence>
<accession>A0A5M3W5X3</accession>
<name>A0A5M3W5X3_9ACTN</name>
<dbReference type="EMBL" id="BLAD01000068">
    <property type="protein sequence ID" value="GES03432.1"/>
    <property type="molecule type" value="Genomic_DNA"/>
</dbReference>
<sequence>MTAETVGNPLPETEAGPLARVRSTLRAQKVLSFYREDQDDLSPDTGSRGDLDGDDVGRRLVVVHPRGGKPATIGWASSLGAYLLSVPRSDGGADSLTTRTEQETVEALARLWEGTAVGQPVTAADRLRELRLLLEARGIATKILKADVEARLEVEAPGIAVTVTVGGRGMAYLVCIGSGREAPMLMAGEAGEAAGFVVRGINRGPDASPD</sequence>
<organism evidence="1 2">
    <name type="scientific">Acrocarpospora corrugata</name>
    <dbReference type="NCBI Taxonomy" id="35763"/>
    <lineage>
        <taxon>Bacteria</taxon>
        <taxon>Bacillati</taxon>
        <taxon>Actinomycetota</taxon>
        <taxon>Actinomycetes</taxon>
        <taxon>Streptosporangiales</taxon>
        <taxon>Streptosporangiaceae</taxon>
        <taxon>Acrocarpospora</taxon>
    </lineage>
</organism>